<dbReference type="EMBL" id="SHKM01000001">
    <property type="protein sequence ID" value="RZT90574.1"/>
    <property type="molecule type" value="Genomic_DNA"/>
</dbReference>
<dbReference type="Pfam" id="PF01047">
    <property type="entry name" value="MarR"/>
    <property type="match status" value="1"/>
</dbReference>
<dbReference type="Pfam" id="PF00027">
    <property type="entry name" value="cNMP_binding"/>
    <property type="match status" value="1"/>
</dbReference>
<dbReference type="RefSeq" id="WP_014238393.1">
    <property type="nucleotide sequence ID" value="NZ_SHKM01000001.1"/>
</dbReference>
<evidence type="ECO:0000313" key="3">
    <source>
        <dbReference type="Proteomes" id="UP000292136"/>
    </source>
</evidence>
<proteinExistence type="predicted"/>
<dbReference type="InterPro" id="IPR018490">
    <property type="entry name" value="cNMP-bd_dom_sf"/>
</dbReference>
<organism evidence="2 3">
    <name type="scientific">Azospira oryzae</name>
    <dbReference type="NCBI Taxonomy" id="146939"/>
    <lineage>
        <taxon>Bacteria</taxon>
        <taxon>Pseudomonadati</taxon>
        <taxon>Pseudomonadota</taxon>
        <taxon>Betaproteobacteria</taxon>
        <taxon>Rhodocyclales</taxon>
        <taxon>Rhodocyclaceae</taxon>
        <taxon>Azospira</taxon>
    </lineage>
</organism>
<dbReference type="PANTHER" id="PTHR24567">
    <property type="entry name" value="CRP FAMILY TRANSCRIPTIONAL REGULATORY PROTEIN"/>
    <property type="match status" value="1"/>
</dbReference>
<keyword evidence="3" id="KW-1185">Reference proteome</keyword>
<dbReference type="InterPro" id="IPR000595">
    <property type="entry name" value="cNMP-bd_dom"/>
</dbReference>
<dbReference type="InterPro" id="IPR014710">
    <property type="entry name" value="RmlC-like_jellyroll"/>
</dbReference>
<protein>
    <submittedName>
        <fullName evidence="2">CRP/FNR family transcriptional activator FtrB</fullName>
    </submittedName>
</protein>
<gene>
    <name evidence="2" type="ORF">EV678_1392</name>
</gene>
<evidence type="ECO:0000313" key="2">
    <source>
        <dbReference type="EMBL" id="RZT90574.1"/>
    </source>
</evidence>
<feature type="domain" description="Cyclic nucleotide-binding" evidence="1">
    <location>
        <begin position="51"/>
        <end position="134"/>
    </location>
</feature>
<dbReference type="SUPFAM" id="SSF51206">
    <property type="entry name" value="cAMP-binding domain-like"/>
    <property type="match status" value="1"/>
</dbReference>
<reference evidence="2 3" key="1">
    <citation type="submission" date="2019-02" db="EMBL/GenBank/DDBJ databases">
        <title>Genomic Encyclopedia of Type Strains, Phase IV (KMG-IV): sequencing the most valuable type-strain genomes for metagenomic binning, comparative biology and taxonomic classification.</title>
        <authorList>
            <person name="Goeker M."/>
        </authorList>
    </citation>
    <scope>NUCLEOTIDE SEQUENCE [LARGE SCALE GENOMIC DNA]</scope>
    <source>
        <strain evidence="2 3">DSM 21223</strain>
    </source>
</reference>
<dbReference type="InterPro" id="IPR050397">
    <property type="entry name" value="Env_Response_Regulators"/>
</dbReference>
<dbReference type="InterPro" id="IPR036390">
    <property type="entry name" value="WH_DNA-bd_sf"/>
</dbReference>
<sequence>MHQNHRPVIDDELFGAALAQTERETAERHVRVQMWEPGAIGLDSQGHNGGLYCVQHGRLELMVRDANGGERSLRLMGSGDIFGLECLLPQAPGGYQVRALTRSAVIAVNPELVDRWILSCPDFRRALANRLASGICHLEQEREHTLSRPVAERLLCYLICGESCQSESAERHPGHGPLPMQVLARRLGCSAGHLSRAARRLLQSGVVQRTHGGLQIGDLSRFEGALCEGCRKS</sequence>
<name>A0ABY0ITG5_9RHOO</name>
<dbReference type="InterPro" id="IPR000835">
    <property type="entry name" value="HTH_MarR-typ"/>
</dbReference>
<comment type="caution">
    <text evidence="2">The sequence shown here is derived from an EMBL/GenBank/DDBJ whole genome shotgun (WGS) entry which is preliminary data.</text>
</comment>
<dbReference type="Gene3D" id="2.60.120.10">
    <property type="entry name" value="Jelly Rolls"/>
    <property type="match status" value="1"/>
</dbReference>
<dbReference type="PANTHER" id="PTHR24567:SF26">
    <property type="entry name" value="REGULATORY PROTEIN YEIL"/>
    <property type="match status" value="1"/>
</dbReference>
<accession>A0ABY0ITG5</accession>
<dbReference type="Proteomes" id="UP000292136">
    <property type="component" value="Unassembled WGS sequence"/>
</dbReference>
<evidence type="ECO:0000259" key="1">
    <source>
        <dbReference type="PROSITE" id="PS50042"/>
    </source>
</evidence>
<dbReference type="SUPFAM" id="SSF46785">
    <property type="entry name" value="Winged helix' DNA-binding domain"/>
    <property type="match status" value="1"/>
</dbReference>
<dbReference type="PROSITE" id="PS50042">
    <property type="entry name" value="CNMP_BINDING_3"/>
    <property type="match status" value="1"/>
</dbReference>
<dbReference type="CDD" id="cd00038">
    <property type="entry name" value="CAP_ED"/>
    <property type="match status" value="1"/>
</dbReference>